<organism evidence="2 3">
    <name type="scientific">Rhodococcus opacus RKJ300 = JCM 13270</name>
    <dbReference type="NCBI Taxonomy" id="1165867"/>
    <lineage>
        <taxon>Bacteria</taxon>
        <taxon>Bacillati</taxon>
        <taxon>Actinomycetota</taxon>
        <taxon>Actinomycetes</taxon>
        <taxon>Mycobacteriales</taxon>
        <taxon>Nocardiaceae</taxon>
        <taxon>Rhodococcus</taxon>
    </lineage>
</organism>
<dbReference type="InterPro" id="IPR045851">
    <property type="entry name" value="AMP-bd_C_sf"/>
</dbReference>
<protein>
    <submittedName>
        <fullName evidence="2">Acetate--CoA ligase</fullName>
    </submittedName>
</protein>
<dbReference type="SUPFAM" id="SSF56801">
    <property type="entry name" value="Acetyl-CoA synthetase-like"/>
    <property type="match status" value="1"/>
</dbReference>
<dbReference type="EMBL" id="AJJH01000136">
    <property type="protein sequence ID" value="EID77350.1"/>
    <property type="molecule type" value="Genomic_DNA"/>
</dbReference>
<dbReference type="PANTHER" id="PTHR24095:SF14">
    <property type="entry name" value="ACETYL-COENZYME A SYNTHETASE 1"/>
    <property type="match status" value="1"/>
</dbReference>
<comment type="caution">
    <text evidence="2">The sequence shown here is derived from an EMBL/GenBank/DDBJ whole genome shotgun (WGS) entry which is preliminary data.</text>
</comment>
<dbReference type="PANTHER" id="PTHR24095">
    <property type="entry name" value="ACETYL-COENZYME A SYNTHETASE"/>
    <property type="match status" value="1"/>
</dbReference>
<dbReference type="GO" id="GO:0006085">
    <property type="term" value="P:acetyl-CoA biosynthetic process"/>
    <property type="evidence" value="ECO:0007669"/>
    <property type="project" value="TreeGrafter"/>
</dbReference>
<evidence type="ECO:0000259" key="1">
    <source>
        <dbReference type="Pfam" id="PF13193"/>
    </source>
</evidence>
<name>I0WLT4_RHOOP</name>
<evidence type="ECO:0000313" key="2">
    <source>
        <dbReference type="EMBL" id="EID77350.1"/>
    </source>
</evidence>
<accession>I0WLT4</accession>
<dbReference type="GO" id="GO:0003987">
    <property type="term" value="F:acetate-CoA ligase activity"/>
    <property type="evidence" value="ECO:0007669"/>
    <property type="project" value="TreeGrafter"/>
</dbReference>
<reference evidence="2 3" key="1">
    <citation type="journal article" date="2012" name="J. Bacteriol.">
        <title>Draft genome sequence of the nitrophenol-degrading actinomycete Rhodococcus imtechensis RKJ300.</title>
        <authorList>
            <person name="Vikram S."/>
            <person name="Kumar S."/>
            <person name="Subramanian S."/>
            <person name="Raghava G.P."/>
        </authorList>
    </citation>
    <scope>NUCLEOTIDE SEQUENCE [LARGE SCALE GENOMIC DNA]</scope>
    <source>
        <strain evidence="2 3">RKJ300</strain>
    </source>
</reference>
<evidence type="ECO:0000313" key="3">
    <source>
        <dbReference type="Proteomes" id="UP000006447"/>
    </source>
</evidence>
<dbReference type="PATRIC" id="fig|1165867.3.peg.4900"/>
<feature type="domain" description="AMP-binding enzyme C-terminal" evidence="1">
    <location>
        <begin position="20"/>
        <end position="99"/>
    </location>
</feature>
<proteinExistence type="predicted"/>
<dbReference type="Pfam" id="PF13193">
    <property type="entry name" value="AMP-binding_C"/>
    <property type="match status" value="1"/>
</dbReference>
<keyword evidence="2" id="KW-0436">Ligase</keyword>
<dbReference type="Gene3D" id="3.30.300.30">
    <property type="match status" value="1"/>
</dbReference>
<dbReference type="InterPro" id="IPR025110">
    <property type="entry name" value="AMP-bd_C"/>
</dbReference>
<gene>
    <name evidence="2" type="ORF">W59_24035</name>
</gene>
<dbReference type="RefSeq" id="WP_007299355.1">
    <property type="nucleotide sequence ID" value="NZ_AJJH01000136.1"/>
</dbReference>
<dbReference type="AlphaFoldDB" id="I0WLT4"/>
<dbReference type="Proteomes" id="UP000006447">
    <property type="component" value="Unassembled WGS sequence"/>
</dbReference>
<sequence>MRSRSDDTLKIAGKRLGPAEVESVVNGVDQVVESAAIGVPDDIKGEALVVFARVAEAKQGEHAELPATITAEVGRQLGKPLTPKKVHIVDSLPRTRSGKILRRVTRAVYLGNPSGDTSSLDDPAALDLIRNLS</sequence>